<dbReference type="InterPro" id="IPR001683">
    <property type="entry name" value="PX_dom"/>
</dbReference>
<feature type="compositionally biased region" description="Polar residues" evidence="3">
    <location>
        <begin position="190"/>
        <end position="202"/>
    </location>
</feature>
<evidence type="ECO:0000256" key="1">
    <source>
        <dbReference type="ARBA" id="ARBA00022441"/>
    </source>
</evidence>
<evidence type="ECO:0000256" key="2">
    <source>
        <dbReference type="ARBA" id="ARBA00022737"/>
    </source>
</evidence>
<proteinExistence type="predicted"/>
<dbReference type="PANTHER" id="PTHR46093">
    <property type="entry name" value="ACYL-COA-BINDING DOMAIN-CONTAINING PROTEIN 5"/>
    <property type="match status" value="1"/>
</dbReference>
<dbReference type="InterPro" id="IPR036871">
    <property type="entry name" value="PX_dom_sf"/>
</dbReference>
<dbReference type="SUPFAM" id="SSF144232">
    <property type="entry name" value="HIT/MYND zinc finger-like"/>
    <property type="match status" value="1"/>
</dbReference>
<reference evidence="5" key="1">
    <citation type="submission" date="2018-07" db="EMBL/GenBank/DDBJ databases">
        <title>Annotation of Aphanomyces astaci genome assembly.</title>
        <authorList>
            <person name="Studholme D.J."/>
        </authorList>
    </citation>
    <scope>NUCLEOTIDE SEQUENCE [LARGE SCALE GENOMIC DNA]</scope>
    <source>
        <strain evidence="5">Pc</strain>
    </source>
</reference>
<dbReference type="EMBL" id="MZMZ02005802">
    <property type="protein sequence ID" value="RQM12773.1"/>
    <property type="molecule type" value="Genomic_DNA"/>
</dbReference>
<keyword evidence="2" id="KW-0677">Repeat</keyword>
<dbReference type="Proteomes" id="UP000284702">
    <property type="component" value="Unassembled WGS sequence"/>
</dbReference>
<evidence type="ECO:0000256" key="3">
    <source>
        <dbReference type="SAM" id="MobiDB-lite"/>
    </source>
</evidence>
<dbReference type="VEuPathDB" id="FungiDB:H257_14433"/>
<dbReference type="GO" id="GO:0035091">
    <property type="term" value="F:phosphatidylinositol binding"/>
    <property type="evidence" value="ECO:0007669"/>
    <property type="project" value="InterPro"/>
</dbReference>
<dbReference type="Pfam" id="PF24681">
    <property type="entry name" value="Kelch_KLHDC2_KLHL20_DRC7"/>
    <property type="match status" value="1"/>
</dbReference>
<feature type="domain" description="PX" evidence="4">
    <location>
        <begin position="428"/>
        <end position="552"/>
    </location>
</feature>
<name>A0A425C6W2_APHAT</name>
<dbReference type="VEuPathDB" id="FungiDB:H257_14434"/>
<organism evidence="5 6">
    <name type="scientific">Aphanomyces astaci</name>
    <name type="common">Crayfish plague agent</name>
    <dbReference type="NCBI Taxonomy" id="112090"/>
    <lineage>
        <taxon>Eukaryota</taxon>
        <taxon>Sar</taxon>
        <taxon>Stramenopiles</taxon>
        <taxon>Oomycota</taxon>
        <taxon>Saprolegniomycetes</taxon>
        <taxon>Saprolegniales</taxon>
        <taxon>Verrucalvaceae</taxon>
        <taxon>Aphanomyces</taxon>
    </lineage>
</organism>
<feature type="region of interest" description="Disordered" evidence="3">
    <location>
        <begin position="340"/>
        <end position="363"/>
    </location>
</feature>
<dbReference type="SUPFAM" id="SSF64268">
    <property type="entry name" value="PX domain"/>
    <property type="match status" value="1"/>
</dbReference>
<evidence type="ECO:0000259" key="4">
    <source>
        <dbReference type="PROSITE" id="PS50195"/>
    </source>
</evidence>
<keyword evidence="1" id="KW-0880">Kelch repeat</keyword>
<dbReference type="Gene3D" id="1.25.40.10">
    <property type="entry name" value="Tetratricopeptide repeat domain"/>
    <property type="match status" value="1"/>
</dbReference>
<feature type="region of interest" description="Disordered" evidence="3">
    <location>
        <begin position="190"/>
        <end position="216"/>
    </location>
</feature>
<dbReference type="SUPFAM" id="SSF48452">
    <property type="entry name" value="TPR-like"/>
    <property type="match status" value="1"/>
</dbReference>
<comment type="caution">
    <text evidence="5">The sequence shown here is derived from an EMBL/GenBank/DDBJ whole genome shotgun (WGS) entry which is preliminary data.</text>
</comment>
<feature type="compositionally biased region" description="Low complexity" evidence="3">
    <location>
        <begin position="78"/>
        <end position="88"/>
    </location>
</feature>
<dbReference type="SUPFAM" id="SSF117281">
    <property type="entry name" value="Kelch motif"/>
    <property type="match status" value="2"/>
</dbReference>
<dbReference type="Gene3D" id="6.10.140.2220">
    <property type="match status" value="1"/>
</dbReference>
<feature type="compositionally biased region" description="Basic and acidic residues" evidence="3">
    <location>
        <begin position="346"/>
        <end position="356"/>
    </location>
</feature>
<dbReference type="Gene3D" id="2.170.270.10">
    <property type="entry name" value="SET domain"/>
    <property type="match status" value="1"/>
</dbReference>
<dbReference type="SMART" id="SM00612">
    <property type="entry name" value="Kelch"/>
    <property type="match status" value="3"/>
</dbReference>
<feature type="region of interest" description="Disordered" evidence="3">
    <location>
        <begin position="58"/>
        <end position="91"/>
    </location>
</feature>
<feature type="compositionally biased region" description="Polar residues" evidence="3">
    <location>
        <begin position="58"/>
        <end position="72"/>
    </location>
</feature>
<sequence length="1351" mass="149175">MMNLLLHCGCKGTSESPRHADGRRHQSFLSSEATTIHGSQQRSVLAAKLGYERFNINSNHSGESPMSSSSQTIRRHVAAAASASSSHSIPSTSGINNVAALPLPPPSSSKSLVDPFKNRRVAPLWLEGEETTMGLPDGDVPNFQTFCSYERWSAAFASPGDFTIKAAHVKRSSGTVVYHLALVGLSIPPSTSSLSGTVSPHHSLSRSRTDGVNYSTNSLSSTYSDHRYAQFPRPRKDKAQSVSIITKSDTDIAAFVHAMALRFPGHKIASSFARKMNKAGRSLDDRAAAVVDVLSFLLSMTHVGVHGLIPVKEPIPQDLRVRLFLKLHCWNAHMGAVPTGSNSCDGRLESQSHSEKVPTPTRKSIPSEWFVSSKLASSSSSSMRPSVSSSNLPRMRRRSLPQAAAPTPYCTTFVPPNAWKKKAKDTPGAFTVVLSGIHVLDDGVVEYVLTVLFVDSVTPSLAPRTRTVGHRYQEFDDLAVHIRHKTKLNVSMPPKTMFRCVDPAFLETRSVDLQRFIDSLLSLHFTGMLDQKIDMAAEPRVRAFLHVHIFIAMMDIVTLCLNDPERGRWVAAARDIPVGALVLESKPYSYVLSPSLWTERCQVCFQSTSKLSRCGRCSKACQLQDWQTNHKLECSRLLAMTQQATHPAALSDALLVARVLRKEAAQHHSSDAPLRSESLLPSDLVWFDEDRSEMQSLASWLTTHHAKLFPEVEEMLCRFRSNNFTITDELLLDVGADQDAESSNSDHKVLLQQAAAWCEAAAVATSPESAIELYRRGLDAREKGLSNPWNVLILEVHSQMLTLHIEMGNGHDAVQTARAIYAFYKRLYHPNHPLTGLHLYTLGDLESQCHDDGGAVQHLNEALRILTITHGANHAMVQTLKARMNEFRPSVPPLPPRSQQRSSSLPTMLPQSMEFEPEPEYIESCAWSQVDVHGTLPPRRSGALGVVHENHMYIFGGYDGRDGNYFNDLFYFNFGTAEVFPLHDGLASQTCPLTLRGSLLDTRRWSEIPSSSSVVRPESRTDHIMVLHDANIYIFGGYNGSSRFNNMYRYEIPAKSWRKVDAVGSLPSGRFGHTGAVHESSHRLIVFGGWDGRDTLDDLHQYEFATNTWSPMVTSGRAPPHRYRHTAVIFDTSMFVFGGVDKAHSRFNDLQRLDMTTNTWTEVHTTGFVPSSRTFHRAVVVLNRMYLLGGYDGTDRLHDLYSIHVGPLSPPSLLALCASYARRNVDDILAYTSFKGVPQCPPPLHQGRAAMAHANSAVTNHHMTLQTQGDKPGRAACVCGHGTAHHERIDERKLIGEPCNARMMVGGAMGGPGGATSSTSKGKVYLLYSLYKRIFDGGPADDSPDHEIADA</sequence>
<dbReference type="PANTHER" id="PTHR46093:SF18">
    <property type="entry name" value="FIBRONECTIN TYPE-III DOMAIN-CONTAINING PROTEIN"/>
    <property type="match status" value="1"/>
</dbReference>
<dbReference type="InterPro" id="IPR046341">
    <property type="entry name" value="SET_dom_sf"/>
</dbReference>
<dbReference type="InterPro" id="IPR006652">
    <property type="entry name" value="Kelch_1"/>
</dbReference>
<protein>
    <recommendedName>
        <fullName evidence="4">PX domain-containing protein</fullName>
    </recommendedName>
</protein>
<dbReference type="VEuPathDB" id="FungiDB:H257_14435"/>
<feature type="region of interest" description="Disordered" evidence="3">
    <location>
        <begin position="378"/>
        <end position="397"/>
    </location>
</feature>
<evidence type="ECO:0000313" key="5">
    <source>
        <dbReference type="EMBL" id="RQM12773.1"/>
    </source>
</evidence>
<dbReference type="PROSITE" id="PS50195">
    <property type="entry name" value="PX"/>
    <property type="match status" value="1"/>
</dbReference>
<dbReference type="InterPro" id="IPR015915">
    <property type="entry name" value="Kelch-typ_b-propeller"/>
</dbReference>
<dbReference type="Pfam" id="PF00787">
    <property type="entry name" value="PX"/>
    <property type="match status" value="1"/>
</dbReference>
<feature type="compositionally biased region" description="Low complexity" evidence="3">
    <location>
        <begin position="378"/>
        <end position="390"/>
    </location>
</feature>
<evidence type="ECO:0000313" key="6">
    <source>
        <dbReference type="Proteomes" id="UP000284702"/>
    </source>
</evidence>
<gene>
    <name evidence="5" type="ORF">B5M09_003064</name>
</gene>
<dbReference type="Gene3D" id="3.30.1520.10">
    <property type="entry name" value="Phox-like domain"/>
    <property type="match status" value="1"/>
</dbReference>
<dbReference type="InterPro" id="IPR011990">
    <property type="entry name" value="TPR-like_helical_dom_sf"/>
</dbReference>
<accession>A0A425C6W2</accession>
<dbReference type="Gene3D" id="2.120.10.80">
    <property type="entry name" value="Kelch-type beta propeller"/>
    <property type="match status" value="2"/>
</dbReference>
<dbReference type="Gene3D" id="1.10.220.160">
    <property type="match status" value="1"/>
</dbReference>
<keyword evidence="6" id="KW-1185">Reference proteome</keyword>